<dbReference type="SUPFAM" id="SSF101478">
    <property type="entry name" value="ADP-ribosylglycohydrolase"/>
    <property type="match status" value="1"/>
</dbReference>
<gene>
    <name evidence="2" type="ORF">NCTC10138_00256</name>
</gene>
<dbReference type="GO" id="GO:0016787">
    <property type="term" value="F:hydrolase activity"/>
    <property type="evidence" value="ECO:0007669"/>
    <property type="project" value="UniProtKB-KW"/>
</dbReference>
<dbReference type="GO" id="GO:0046872">
    <property type="term" value="F:metal ion binding"/>
    <property type="evidence" value="ECO:0007669"/>
    <property type="project" value="UniProtKB-KW"/>
</dbReference>
<dbReference type="InterPro" id="IPR005502">
    <property type="entry name" value="Ribosyl_crysJ1"/>
</dbReference>
<feature type="binding site" evidence="1">
    <location>
        <position position="35"/>
    </location>
    <ligand>
        <name>Mg(2+)</name>
        <dbReference type="ChEBI" id="CHEBI:18420"/>
        <label>1</label>
    </ligand>
</feature>
<dbReference type="RefSeq" id="WP_052589839.1">
    <property type="nucleotide sequence ID" value="NZ_LR215048.1"/>
</dbReference>
<keyword evidence="3" id="KW-1185">Reference proteome</keyword>
<feature type="binding site" evidence="1">
    <location>
        <position position="36"/>
    </location>
    <ligand>
        <name>Mg(2+)</name>
        <dbReference type="ChEBI" id="CHEBI:18420"/>
        <label>1</label>
    </ligand>
</feature>
<dbReference type="Gene3D" id="1.10.4080.10">
    <property type="entry name" value="ADP-ribosylation/Crystallin J1"/>
    <property type="match status" value="1"/>
</dbReference>
<reference evidence="2 3" key="1">
    <citation type="submission" date="2019-01" db="EMBL/GenBank/DDBJ databases">
        <authorList>
            <consortium name="Pathogen Informatics"/>
        </authorList>
    </citation>
    <scope>NUCLEOTIDE SEQUENCE [LARGE SCALE GENOMIC DNA]</scope>
    <source>
        <strain evidence="2 3">NCTC10138</strain>
    </source>
</reference>
<dbReference type="PANTHER" id="PTHR16222:SF12">
    <property type="entry name" value="ADP-RIBOSYLGLYCOHYDROLASE-RELATED"/>
    <property type="match status" value="1"/>
</dbReference>
<organism evidence="2 3">
    <name type="scientific">Haploplasma axanthum</name>
    <name type="common">Acholeplasma axanthum</name>
    <dbReference type="NCBI Taxonomy" id="29552"/>
    <lineage>
        <taxon>Bacteria</taxon>
        <taxon>Bacillati</taxon>
        <taxon>Mycoplasmatota</taxon>
        <taxon>Mollicutes</taxon>
        <taxon>Acholeplasmatales</taxon>
        <taxon>Acholeplasmataceae</taxon>
        <taxon>Haploplasma</taxon>
    </lineage>
</organism>
<evidence type="ECO:0000313" key="2">
    <source>
        <dbReference type="EMBL" id="VEU79903.1"/>
    </source>
</evidence>
<keyword evidence="1" id="KW-0479">Metal-binding</keyword>
<dbReference type="Pfam" id="PF03747">
    <property type="entry name" value="ADP_ribosyl_GH"/>
    <property type="match status" value="1"/>
</dbReference>
<name>A0A449BBS9_HAPAX</name>
<accession>A0A449BBS9</accession>
<proteinExistence type="predicted"/>
<keyword evidence="2" id="KW-0378">Hydrolase</keyword>
<dbReference type="EMBL" id="LR215048">
    <property type="protein sequence ID" value="VEU79903.1"/>
    <property type="molecule type" value="Genomic_DNA"/>
</dbReference>
<protein>
    <submittedName>
        <fullName evidence="2">ADP-ribosylglycohydrolase</fullName>
    </submittedName>
</protein>
<dbReference type="InterPro" id="IPR050792">
    <property type="entry name" value="ADP-ribosylglycohydrolase"/>
</dbReference>
<keyword evidence="1" id="KW-0460">Magnesium</keyword>
<evidence type="ECO:0000313" key="3">
    <source>
        <dbReference type="Proteomes" id="UP000289841"/>
    </source>
</evidence>
<dbReference type="Proteomes" id="UP000289841">
    <property type="component" value="Chromosome"/>
</dbReference>
<dbReference type="STRING" id="1278311.GCA_000428705_00807"/>
<dbReference type="AlphaFoldDB" id="A0A449BBS9"/>
<comment type="cofactor">
    <cofactor evidence="1">
        <name>Mg(2+)</name>
        <dbReference type="ChEBI" id="CHEBI:18420"/>
    </cofactor>
    <text evidence="1">Binds 2 magnesium ions per subunit.</text>
</comment>
<dbReference type="InterPro" id="IPR036705">
    <property type="entry name" value="Ribosyl_crysJ1_sf"/>
</dbReference>
<sequence length="158" mass="17594">MIGAIIGDVVGSTLEFKNNKTKDFSLFEYNKEITDDSILTMAVFSALEKCNNDYQNIGNFVANEFISFYKKYPNPMGAYGASFENWCINSIKSNGIQPPYNSYGNGAAMRISPVAYFSSSMEECIKLSRIITGITHNHLEGIKGAEANFICYIYGIKL</sequence>
<evidence type="ECO:0000256" key="1">
    <source>
        <dbReference type="PIRSR" id="PIRSR605502-1"/>
    </source>
</evidence>
<dbReference type="KEGG" id="aaxa:NCTC10138_00256"/>
<dbReference type="PANTHER" id="PTHR16222">
    <property type="entry name" value="ADP-RIBOSYLGLYCOHYDROLASE"/>
    <property type="match status" value="1"/>
</dbReference>
<feature type="binding site" evidence="1">
    <location>
        <position position="34"/>
    </location>
    <ligand>
        <name>Mg(2+)</name>
        <dbReference type="ChEBI" id="CHEBI:18420"/>
        <label>1</label>
    </ligand>
</feature>